<sequence length="265" mass="29447">MSNDGNQDTGDGWGHETEQELQDEADAAAVRRHRLLRERVDAVDRDLTELRAAHADLASTVSERLAPELEALGTAVTAELEQLRGAVTEMLAEHAKAENPPVDWAKLSVEDAKEQWATLARWVGEVLVPIYGITRNELPDCWPLHFTAVVELSWLRSAHVQSYLPGTHPHITAEWHTRWRPAVLARLAEIIASGGAEERCEPGKHQGRALPAGPAPAQPGSTPRKMLALPQHWWSAYQIGFHDDLARRARRQETPTEAWLPAPLS</sequence>
<dbReference type="RefSeq" id="WP_100877351.1">
    <property type="nucleotide sequence ID" value="NZ_JBEPFP010000011.1"/>
</dbReference>
<name>A0AA44UV03_PSEA5</name>
<evidence type="ECO:0000313" key="3">
    <source>
        <dbReference type="Proteomes" id="UP000232453"/>
    </source>
</evidence>
<evidence type="ECO:0000313" key="2">
    <source>
        <dbReference type="EMBL" id="PKB41305.1"/>
    </source>
</evidence>
<dbReference type="EMBL" id="PHUJ01000002">
    <property type="protein sequence ID" value="PKB41305.1"/>
    <property type="molecule type" value="Genomic_DNA"/>
</dbReference>
<dbReference type="AlphaFoldDB" id="A0AA44UV03"/>
<dbReference type="Proteomes" id="UP000232453">
    <property type="component" value="Unassembled WGS sequence"/>
</dbReference>
<comment type="caution">
    <text evidence="2">The sequence shown here is derived from an EMBL/GenBank/DDBJ whole genome shotgun (WGS) entry which is preliminary data.</text>
</comment>
<proteinExistence type="predicted"/>
<feature type="region of interest" description="Disordered" evidence="1">
    <location>
        <begin position="1"/>
        <end position="24"/>
    </location>
</feature>
<dbReference type="SUPFAM" id="SSF47162">
    <property type="entry name" value="Apolipoprotein"/>
    <property type="match status" value="1"/>
</dbReference>
<gene>
    <name evidence="2" type="ORF">ATL51_0267</name>
</gene>
<accession>A0AA44UV03</accession>
<reference evidence="2 3" key="1">
    <citation type="submission" date="2017-11" db="EMBL/GenBank/DDBJ databases">
        <title>Sequencing the genomes of 1000 actinobacteria strains.</title>
        <authorList>
            <person name="Klenk H.-P."/>
        </authorList>
    </citation>
    <scope>NUCLEOTIDE SEQUENCE [LARGE SCALE GENOMIC DNA]</scope>
    <source>
        <strain evidence="2 3">DSM 44104</strain>
    </source>
</reference>
<protein>
    <recommendedName>
        <fullName evidence="4">DUF4913 domain-containing protein</fullName>
    </recommendedName>
</protein>
<evidence type="ECO:0008006" key="4">
    <source>
        <dbReference type="Google" id="ProtNLM"/>
    </source>
</evidence>
<organism evidence="2 3">
    <name type="scientific">Pseudonocardia alni</name>
    <name type="common">Amycolata alni</name>
    <dbReference type="NCBI Taxonomy" id="33907"/>
    <lineage>
        <taxon>Bacteria</taxon>
        <taxon>Bacillati</taxon>
        <taxon>Actinomycetota</taxon>
        <taxon>Actinomycetes</taxon>
        <taxon>Pseudonocardiales</taxon>
        <taxon>Pseudonocardiaceae</taxon>
        <taxon>Pseudonocardia</taxon>
    </lineage>
</organism>
<evidence type="ECO:0000256" key="1">
    <source>
        <dbReference type="SAM" id="MobiDB-lite"/>
    </source>
</evidence>
<feature type="region of interest" description="Disordered" evidence="1">
    <location>
        <begin position="196"/>
        <end position="223"/>
    </location>
</feature>